<dbReference type="GO" id="GO:0006354">
    <property type="term" value="P:DNA-templated transcription elongation"/>
    <property type="evidence" value="ECO:0007669"/>
    <property type="project" value="TreeGrafter"/>
</dbReference>
<dbReference type="InterPro" id="IPR001437">
    <property type="entry name" value="Tscrpt_elong_fac_GreA/B_C"/>
</dbReference>
<dbReference type="OrthoDB" id="5511940at2"/>
<name>A0A139SRX7_9GAMM</name>
<gene>
    <name evidence="4" type="primary">greB</name>
    <name evidence="7" type="ORF">AXE65_03695</name>
</gene>
<dbReference type="Pfam" id="PF01272">
    <property type="entry name" value="GreA_GreB"/>
    <property type="match status" value="1"/>
</dbReference>
<dbReference type="InterPro" id="IPR036953">
    <property type="entry name" value="GreA/GreB_C_sf"/>
</dbReference>
<dbReference type="SUPFAM" id="SSF46557">
    <property type="entry name" value="GreA transcript cleavage protein, N-terminal domain"/>
    <property type="match status" value="1"/>
</dbReference>
<protein>
    <recommendedName>
        <fullName evidence="4">Transcription elongation factor GreB</fullName>
    </recommendedName>
    <alternativeName>
        <fullName evidence="4">Transcript cleavage factor GreB</fullName>
    </alternativeName>
</protein>
<dbReference type="GO" id="GO:0070063">
    <property type="term" value="F:RNA polymerase binding"/>
    <property type="evidence" value="ECO:0007669"/>
    <property type="project" value="InterPro"/>
</dbReference>
<sequence>MSRYRPPQRASTTLITPEGHARLSAELQQLWQIERPQVVQAVSEAAALGDRSENAEYTYGKKRLREIDRRVRFLRKRLEQLQIVSQTPADTGKVYFGAWIELEDEGGERSRFRILGPDELDLRQGHISIDSPLARALLGKSLDAEIRVQTPEGEKQFYLTAIEYF</sequence>
<dbReference type="PIRSF" id="PIRSF006092">
    <property type="entry name" value="GreA_GreB"/>
    <property type="match status" value="1"/>
</dbReference>
<dbReference type="NCBIfam" id="TIGR01461">
    <property type="entry name" value="greB"/>
    <property type="match status" value="1"/>
</dbReference>
<evidence type="ECO:0000259" key="6">
    <source>
        <dbReference type="Pfam" id="PF03449"/>
    </source>
</evidence>
<comment type="function">
    <text evidence="4">Necessary for efficient RNA polymerase transcription elongation past template-encoded arresting sites. The arresting sites in DNA have the property of trapping a certain fraction of elongating RNA polymerases that pass through, resulting in locked ternary complexes. Cleavage of the nascent transcript by cleavage factors such as GreA or GreB allows the resumption of elongation from the new 3'terminus. GreB releases sequences of up to 9 nucleotides in length.</text>
</comment>
<dbReference type="InterPro" id="IPR022691">
    <property type="entry name" value="Tscrpt_elong_fac_GreA/B_N"/>
</dbReference>
<dbReference type="GO" id="GO:0003677">
    <property type="term" value="F:DNA binding"/>
    <property type="evidence" value="ECO:0007669"/>
    <property type="project" value="UniProtKB-UniRule"/>
</dbReference>
<reference evidence="7 8" key="1">
    <citation type="submission" date="2016-02" db="EMBL/GenBank/DDBJ databases">
        <authorList>
            <person name="Wen L."/>
            <person name="He K."/>
            <person name="Yang H."/>
        </authorList>
    </citation>
    <scope>NUCLEOTIDE SEQUENCE [LARGE SCALE GENOMIC DNA]</scope>
    <source>
        <strain evidence="7 8">CV58</strain>
    </source>
</reference>
<dbReference type="FunFam" id="3.10.50.30:FF:000001">
    <property type="entry name" value="Transcription elongation factor GreA"/>
    <property type="match status" value="1"/>
</dbReference>
<dbReference type="Pfam" id="PF03449">
    <property type="entry name" value="GreA_GreB_N"/>
    <property type="match status" value="1"/>
</dbReference>
<evidence type="ECO:0000313" key="8">
    <source>
        <dbReference type="Proteomes" id="UP000072660"/>
    </source>
</evidence>
<dbReference type="InterPro" id="IPR036805">
    <property type="entry name" value="Tscrpt_elong_fac_GreA/B_N_sf"/>
</dbReference>
<keyword evidence="2 4" id="KW-0238">DNA-binding</keyword>
<dbReference type="PROSITE" id="PS00829">
    <property type="entry name" value="GREAB_1"/>
    <property type="match status" value="1"/>
</dbReference>
<dbReference type="InterPro" id="IPR028624">
    <property type="entry name" value="Tscrpt_elong_fac_GreA/B"/>
</dbReference>
<dbReference type="FunFam" id="1.10.287.180:FF:000001">
    <property type="entry name" value="Transcription elongation factor GreA"/>
    <property type="match status" value="1"/>
</dbReference>
<feature type="domain" description="Transcription elongation factor GreA/GreB C-terminal" evidence="5">
    <location>
        <begin position="91"/>
        <end position="164"/>
    </location>
</feature>
<dbReference type="EMBL" id="LSZO01000166">
    <property type="protein sequence ID" value="KXU37308.1"/>
    <property type="molecule type" value="Genomic_DNA"/>
</dbReference>
<keyword evidence="3 4" id="KW-0804">Transcription</keyword>
<dbReference type="AlphaFoldDB" id="A0A139SRX7"/>
<dbReference type="PANTHER" id="PTHR30437">
    <property type="entry name" value="TRANSCRIPTION ELONGATION FACTOR GREA"/>
    <property type="match status" value="1"/>
</dbReference>
<dbReference type="HAMAP" id="MF_00105">
    <property type="entry name" value="GreA_GreB"/>
    <property type="match status" value="1"/>
</dbReference>
<dbReference type="RefSeq" id="WP_068390947.1">
    <property type="nucleotide sequence ID" value="NZ_LSZO01000166.1"/>
</dbReference>
<evidence type="ECO:0000256" key="1">
    <source>
        <dbReference type="ARBA" id="ARBA00023015"/>
    </source>
</evidence>
<dbReference type="GO" id="GO:0003746">
    <property type="term" value="F:translation elongation factor activity"/>
    <property type="evidence" value="ECO:0007669"/>
    <property type="project" value="UniProtKB-KW"/>
</dbReference>
<keyword evidence="7" id="KW-0251">Elongation factor</keyword>
<keyword evidence="8" id="KW-1185">Reference proteome</keyword>
<proteinExistence type="inferred from homology"/>
<dbReference type="PANTHER" id="PTHR30437:SF6">
    <property type="entry name" value="TRANSCRIPTION ELONGATION FACTOR GREB"/>
    <property type="match status" value="1"/>
</dbReference>
<dbReference type="GO" id="GO:0032784">
    <property type="term" value="P:regulation of DNA-templated transcription elongation"/>
    <property type="evidence" value="ECO:0007669"/>
    <property type="project" value="UniProtKB-UniRule"/>
</dbReference>
<dbReference type="InterPro" id="IPR006358">
    <property type="entry name" value="Tscrpt_elong_fac_GreB"/>
</dbReference>
<feature type="domain" description="Transcription elongation factor GreA/GreB N-terminal" evidence="6">
    <location>
        <begin position="14"/>
        <end position="83"/>
    </location>
</feature>
<dbReference type="Gene3D" id="1.10.287.180">
    <property type="entry name" value="Transcription elongation factor, GreA/GreB, N-terminal domain"/>
    <property type="match status" value="1"/>
</dbReference>
<keyword evidence="7" id="KW-0648">Protein biosynthesis</keyword>
<accession>A0A139SRX7</accession>
<comment type="similarity">
    <text evidence="4">Belongs to the GreA/GreB family. GreB subfamily.</text>
</comment>
<evidence type="ECO:0000256" key="2">
    <source>
        <dbReference type="ARBA" id="ARBA00023125"/>
    </source>
</evidence>
<evidence type="ECO:0000259" key="5">
    <source>
        <dbReference type="Pfam" id="PF01272"/>
    </source>
</evidence>
<dbReference type="Gene3D" id="3.10.50.30">
    <property type="entry name" value="Transcription elongation factor, GreA/GreB, C-terminal domain"/>
    <property type="match status" value="1"/>
</dbReference>
<dbReference type="InterPro" id="IPR023459">
    <property type="entry name" value="Tscrpt_elong_fac_GreA/B_fam"/>
</dbReference>
<dbReference type="NCBIfam" id="NF002506">
    <property type="entry name" value="PRK01885.1"/>
    <property type="match status" value="1"/>
</dbReference>
<evidence type="ECO:0000313" key="7">
    <source>
        <dbReference type="EMBL" id="KXU37308.1"/>
    </source>
</evidence>
<evidence type="ECO:0000256" key="4">
    <source>
        <dbReference type="HAMAP-Rule" id="MF_00930"/>
    </source>
</evidence>
<dbReference type="SUPFAM" id="SSF54534">
    <property type="entry name" value="FKBP-like"/>
    <property type="match status" value="1"/>
</dbReference>
<keyword evidence="1 4" id="KW-0805">Transcription regulation</keyword>
<comment type="caution">
    <text evidence="7">The sequence shown here is derived from an EMBL/GenBank/DDBJ whole genome shotgun (WGS) entry which is preliminary data.</text>
</comment>
<evidence type="ECO:0000256" key="3">
    <source>
        <dbReference type="ARBA" id="ARBA00023163"/>
    </source>
</evidence>
<organism evidence="7 8">
    <name type="scientific">Ventosimonas gracilis</name>
    <dbReference type="NCBI Taxonomy" id="1680762"/>
    <lineage>
        <taxon>Bacteria</taxon>
        <taxon>Pseudomonadati</taxon>
        <taxon>Pseudomonadota</taxon>
        <taxon>Gammaproteobacteria</taxon>
        <taxon>Pseudomonadales</taxon>
        <taxon>Ventosimonadaceae</taxon>
        <taxon>Ventosimonas</taxon>
    </lineage>
</organism>
<dbReference type="Proteomes" id="UP000072660">
    <property type="component" value="Unassembled WGS sequence"/>
</dbReference>
<dbReference type="HAMAP" id="MF_00930">
    <property type="entry name" value="GreB"/>
    <property type="match status" value="1"/>
</dbReference>
<dbReference type="InterPro" id="IPR018151">
    <property type="entry name" value="TF_GreA/GreB_CS"/>
</dbReference>